<feature type="compositionally biased region" description="Polar residues" evidence="1">
    <location>
        <begin position="278"/>
        <end position="305"/>
    </location>
</feature>
<dbReference type="InterPro" id="IPR000198">
    <property type="entry name" value="RhoGAP_dom"/>
</dbReference>
<feature type="compositionally biased region" description="Polar residues" evidence="1">
    <location>
        <begin position="395"/>
        <end position="408"/>
    </location>
</feature>
<dbReference type="SMART" id="SM00324">
    <property type="entry name" value="RhoGAP"/>
    <property type="match status" value="1"/>
</dbReference>
<protein>
    <recommendedName>
        <fullName evidence="2">Rho-GAP domain-containing protein</fullName>
    </recommendedName>
</protein>
<feature type="domain" description="Rho-GAP" evidence="2">
    <location>
        <begin position="480"/>
        <end position="686"/>
    </location>
</feature>
<feature type="compositionally biased region" description="Low complexity" evidence="1">
    <location>
        <begin position="27"/>
        <end position="37"/>
    </location>
</feature>
<evidence type="ECO:0000256" key="1">
    <source>
        <dbReference type="SAM" id="MobiDB-lite"/>
    </source>
</evidence>
<proteinExistence type="predicted"/>
<dbReference type="AlphaFoldDB" id="A0A9P6NM24"/>
<feature type="compositionally biased region" description="Polar residues" evidence="1">
    <location>
        <begin position="313"/>
        <end position="335"/>
    </location>
</feature>
<dbReference type="Proteomes" id="UP000886653">
    <property type="component" value="Unassembled WGS sequence"/>
</dbReference>
<feature type="region of interest" description="Disordered" evidence="1">
    <location>
        <begin position="277"/>
        <end position="335"/>
    </location>
</feature>
<gene>
    <name evidence="3" type="ORF">CROQUDRAFT_670176</name>
</gene>
<comment type="caution">
    <text evidence="3">The sequence shown here is derived from an EMBL/GenBank/DDBJ whole genome shotgun (WGS) entry which is preliminary data.</text>
</comment>
<dbReference type="GO" id="GO:0007165">
    <property type="term" value="P:signal transduction"/>
    <property type="evidence" value="ECO:0007669"/>
    <property type="project" value="InterPro"/>
</dbReference>
<evidence type="ECO:0000313" key="4">
    <source>
        <dbReference type="Proteomes" id="UP000886653"/>
    </source>
</evidence>
<sequence length="970" mass="106371">MSNSQPLGNSSSKFLPARSIFRSLAKSSRNSSSSPRNDITSLAQADPPRQSSTSSYSLELSRLELNGPHDFVEYPSEPDTELEVIDVETSLVAHKSSLITYLTSRSRSHSNFDRSQAIKLNPSENFTSCNRPRASFETSSRPRLRPTQTFADTTRFECRPSLGNRSKSSLESSIGSESSEVGINQLAIHRNHQVAQLATEDAEPSKPLSIRAAPQPQAFSERPRPISHIRFSHLRPKGSENDLCPAGSRGRRFATCETLQTSSNVLVEVGQQVPGEEQTINSTDAPLSQFGSAPRNSSSERFQNSLDDETVFSGPNMSFKASTTTDEVSSPSGRSLNLPIRLESKDDLLGILERLMGPDILRTSNLARLRKSLDDDLSSDQAVSNLVMKADLSDDSNSPHNGPPSSDSLWLHRKPASAGPTLLTRLGWRGGKATSANTAKPESNEVRTDALPVNVYPHMPSRTQPAFQLPFSDTRSLCRVSFGGMKHYLPIVAVRAIQEIGRRGMRTPGLLATTGDPDRLEYLINNIYNSSPGYGYDFDLAQESIQTLSDLLFCFLRTLPEPLLGEDMFELLWSGCVNPAIGSTPVPLESAEAVSSSVLVAQCVLRLMPPRHFSLIICLFSFMAKTLRFSDNGLTAPALAGVFGPTLFSARSSRGGSQVGVEHASPVRHKTVKVVVWMLENWKSISTGVFVELFQLKLPPLSANHRPFEGFQSRRNGLREFPIELRTLFPAPVVRRRRSSFEPPQSLPTWTSSPDHAHTGRRKLGRTKSFVARSLSPISQALVLPEPLPMSISPPLAQVSKPRVLRDQASGVVDLELVPTPLAESDAQNDKMAGSSETTWAQVACTQTPRLTRCRSSRVLSSRPSYRTAHLRSSSNELTLPHLAKPTLKTMREILAGRQAAAAIQLETTQPIGSQLTYDPTPGELTDADELTGTNELTHDRASAAFVYATWLSIEVKGGKRRETKEEGFI</sequence>
<dbReference type="Pfam" id="PF00620">
    <property type="entry name" value="RhoGAP"/>
    <property type="match status" value="1"/>
</dbReference>
<dbReference type="PROSITE" id="PS50238">
    <property type="entry name" value="RHOGAP"/>
    <property type="match status" value="1"/>
</dbReference>
<dbReference type="OrthoDB" id="79452at2759"/>
<evidence type="ECO:0000259" key="2">
    <source>
        <dbReference type="PROSITE" id="PS50238"/>
    </source>
</evidence>
<keyword evidence="4" id="KW-1185">Reference proteome</keyword>
<feature type="region of interest" description="Disordered" evidence="1">
    <location>
        <begin position="25"/>
        <end position="56"/>
    </location>
</feature>
<feature type="region of interest" description="Disordered" evidence="1">
    <location>
        <begin position="391"/>
        <end position="445"/>
    </location>
</feature>
<dbReference type="SUPFAM" id="SSF48350">
    <property type="entry name" value="GTPase activation domain, GAP"/>
    <property type="match status" value="1"/>
</dbReference>
<feature type="region of interest" description="Disordered" evidence="1">
    <location>
        <begin position="739"/>
        <end position="762"/>
    </location>
</feature>
<accession>A0A9P6NM24</accession>
<dbReference type="CDD" id="cd00159">
    <property type="entry name" value="RhoGAP"/>
    <property type="match status" value="1"/>
</dbReference>
<reference evidence="3" key="1">
    <citation type="submission" date="2013-11" db="EMBL/GenBank/DDBJ databases">
        <title>Genome sequence of the fusiform rust pathogen reveals effectors for host alternation and coevolution with pine.</title>
        <authorList>
            <consortium name="DOE Joint Genome Institute"/>
            <person name="Smith K."/>
            <person name="Pendleton A."/>
            <person name="Kubisiak T."/>
            <person name="Anderson C."/>
            <person name="Salamov A."/>
            <person name="Aerts A."/>
            <person name="Riley R."/>
            <person name="Clum A."/>
            <person name="Lindquist E."/>
            <person name="Ence D."/>
            <person name="Campbell M."/>
            <person name="Kronenberg Z."/>
            <person name="Feau N."/>
            <person name="Dhillon B."/>
            <person name="Hamelin R."/>
            <person name="Burleigh J."/>
            <person name="Smith J."/>
            <person name="Yandell M."/>
            <person name="Nelson C."/>
            <person name="Grigoriev I."/>
            <person name="Davis J."/>
        </authorList>
    </citation>
    <scope>NUCLEOTIDE SEQUENCE</scope>
    <source>
        <strain evidence="3">G11</strain>
    </source>
</reference>
<evidence type="ECO:0000313" key="3">
    <source>
        <dbReference type="EMBL" id="KAG0148047.1"/>
    </source>
</evidence>
<name>A0A9P6NM24_9BASI</name>
<dbReference type="EMBL" id="MU167241">
    <property type="protein sequence ID" value="KAG0148047.1"/>
    <property type="molecule type" value="Genomic_DNA"/>
</dbReference>
<dbReference type="InterPro" id="IPR008936">
    <property type="entry name" value="Rho_GTPase_activation_prot"/>
</dbReference>
<organism evidence="3 4">
    <name type="scientific">Cronartium quercuum f. sp. fusiforme G11</name>
    <dbReference type="NCBI Taxonomy" id="708437"/>
    <lineage>
        <taxon>Eukaryota</taxon>
        <taxon>Fungi</taxon>
        <taxon>Dikarya</taxon>
        <taxon>Basidiomycota</taxon>
        <taxon>Pucciniomycotina</taxon>
        <taxon>Pucciniomycetes</taxon>
        <taxon>Pucciniales</taxon>
        <taxon>Coleosporiaceae</taxon>
        <taxon>Cronartium</taxon>
    </lineage>
</organism>
<dbReference type="Gene3D" id="1.10.555.10">
    <property type="entry name" value="Rho GTPase activation protein"/>
    <property type="match status" value="1"/>
</dbReference>